<dbReference type="SUPFAM" id="SSF46689">
    <property type="entry name" value="Homeodomain-like"/>
    <property type="match status" value="1"/>
</dbReference>
<dbReference type="Proteomes" id="UP001211689">
    <property type="component" value="Unassembled WGS sequence"/>
</dbReference>
<comment type="caution">
    <text evidence="2">The sequence shown here is derived from an EMBL/GenBank/DDBJ whole genome shotgun (WGS) entry which is preliminary data.</text>
</comment>
<dbReference type="InterPro" id="IPR009057">
    <property type="entry name" value="Homeodomain-like_sf"/>
</dbReference>
<evidence type="ECO:0000259" key="1">
    <source>
        <dbReference type="Pfam" id="PF08765"/>
    </source>
</evidence>
<dbReference type="InterPro" id="IPR014875">
    <property type="entry name" value="Mor_transcription_activator"/>
</dbReference>
<accession>A0ABT4Y430</accession>
<dbReference type="EMBL" id="JANEWF010000009">
    <property type="protein sequence ID" value="MDA8483612.1"/>
    <property type="molecule type" value="Genomic_DNA"/>
</dbReference>
<name>A0ABT4Y430_METRE</name>
<gene>
    <name evidence="2" type="ORF">NNO07_11060</name>
</gene>
<evidence type="ECO:0000313" key="2">
    <source>
        <dbReference type="EMBL" id="MDA8483612.1"/>
    </source>
</evidence>
<reference evidence="2 3" key="1">
    <citation type="submission" date="2022-07" db="EMBL/GenBank/DDBJ databases">
        <title>Genome Analysis of Selected Gammaproteobacteria from Nigerian Food snails.</title>
        <authorList>
            <person name="Okafor A.C."/>
        </authorList>
    </citation>
    <scope>NUCLEOTIDE SEQUENCE [LARGE SCALE GENOMIC DNA]</scope>
    <source>
        <strain evidence="2 3">Awg 2</strain>
    </source>
</reference>
<sequence>MKLEQVKELLPRQILEIADIVGLPTAMRLVDELGGTSWEFAQGASRIGMIKVAALGDILGEEAAELLTSRLGGDKIYIPQCSAALRRLRDLEIHRQFEQAVRKGTSANAAVAELARLNKLSDRRIWLILKRPMHSATSDSPGLFD</sequence>
<organism evidence="2 3">
    <name type="scientific">Metapseudomonas resinovorans</name>
    <name type="common">Pseudomonas resinovorans</name>
    <dbReference type="NCBI Taxonomy" id="53412"/>
    <lineage>
        <taxon>Bacteria</taxon>
        <taxon>Pseudomonadati</taxon>
        <taxon>Pseudomonadota</taxon>
        <taxon>Gammaproteobacteria</taxon>
        <taxon>Pseudomonadales</taxon>
        <taxon>Pseudomonadaceae</taxon>
        <taxon>Metapseudomonas</taxon>
    </lineage>
</organism>
<feature type="domain" description="Mor transcription activator" evidence="1">
    <location>
        <begin position="44"/>
        <end position="134"/>
    </location>
</feature>
<dbReference type="Pfam" id="PF08765">
    <property type="entry name" value="Mor"/>
    <property type="match status" value="1"/>
</dbReference>
<evidence type="ECO:0000313" key="3">
    <source>
        <dbReference type="Proteomes" id="UP001211689"/>
    </source>
</evidence>
<keyword evidence="3" id="KW-1185">Reference proteome</keyword>
<proteinExistence type="predicted"/>
<protein>
    <recommendedName>
        <fullName evidence="1">Mor transcription activator domain-containing protein</fullName>
    </recommendedName>
</protein>
<dbReference type="RefSeq" id="WP_271470791.1">
    <property type="nucleotide sequence ID" value="NZ_JANEWF010000009.1"/>
</dbReference>